<dbReference type="GO" id="GO:0042256">
    <property type="term" value="P:cytosolic ribosome assembly"/>
    <property type="evidence" value="ECO:0007669"/>
    <property type="project" value="TreeGrafter"/>
</dbReference>
<sequence>LSNRAFSLTTRWSSQGMADKDLAHALQRELTYEEEKETDNLPTFLESFIAKDQFKIEDTPGANEVVLTRTFGTESITITFSAAEIHNAEDMIDGERESFENQEELPSESEEAAAEDDMHDVSIPGNNYPVRFNVVIEKPGRPTLSFDLTAEDGDYGVDHICTYKSGKLAKDQTSEADYQRRGLYMGPAFGFLDDDLKSAFEKYLEERGIDEEMAMFIPDYIDYKEQNEYTRWLKEVKEFVEA</sequence>
<feature type="region of interest" description="Disordered" evidence="1">
    <location>
        <begin position="97"/>
        <end position="122"/>
    </location>
</feature>
<accession>A0A4P9ZMS4</accession>
<evidence type="ECO:0000313" key="2">
    <source>
        <dbReference type="EMBL" id="RKP33891.1"/>
    </source>
</evidence>
<dbReference type="InterPro" id="IPR036561">
    <property type="entry name" value="MAM33_sf"/>
</dbReference>
<dbReference type="SUPFAM" id="SSF54529">
    <property type="entry name" value="Mitochondrial glycoprotein MAM33-like"/>
    <property type="match status" value="1"/>
</dbReference>
<dbReference type="PANTHER" id="PTHR10826:SF1">
    <property type="entry name" value="COMPLEMENT COMPONENT 1 Q SUBCOMPONENT-BINDING PROTEIN, MITOCHONDRIAL"/>
    <property type="match status" value="1"/>
</dbReference>
<evidence type="ECO:0000313" key="3">
    <source>
        <dbReference type="Proteomes" id="UP000268162"/>
    </source>
</evidence>
<dbReference type="Proteomes" id="UP000268162">
    <property type="component" value="Unassembled WGS sequence"/>
</dbReference>
<proteinExistence type="predicted"/>
<dbReference type="Gene3D" id="3.10.280.10">
    <property type="entry name" value="Mitochondrial glycoprotein"/>
    <property type="match status" value="1"/>
</dbReference>
<reference evidence="3" key="1">
    <citation type="journal article" date="2018" name="Nat. Microbiol.">
        <title>Leveraging single-cell genomics to expand the fungal tree of life.</title>
        <authorList>
            <person name="Ahrendt S.R."/>
            <person name="Quandt C.A."/>
            <person name="Ciobanu D."/>
            <person name="Clum A."/>
            <person name="Salamov A."/>
            <person name="Andreopoulos B."/>
            <person name="Cheng J.F."/>
            <person name="Woyke T."/>
            <person name="Pelin A."/>
            <person name="Henrissat B."/>
            <person name="Reynolds N.K."/>
            <person name="Benny G.L."/>
            <person name="Smith M.E."/>
            <person name="James T.Y."/>
            <person name="Grigoriev I.V."/>
        </authorList>
    </citation>
    <scope>NUCLEOTIDE SEQUENCE [LARGE SCALE GENOMIC DNA]</scope>
    <source>
        <strain evidence="3">RSA 468</strain>
    </source>
</reference>
<dbReference type="STRING" id="215637.A0A4P9ZMS4"/>
<dbReference type="GO" id="GO:0005759">
    <property type="term" value="C:mitochondrial matrix"/>
    <property type="evidence" value="ECO:0007669"/>
    <property type="project" value="InterPro"/>
</dbReference>
<feature type="non-terminal residue" evidence="2">
    <location>
        <position position="1"/>
    </location>
</feature>
<keyword evidence="3" id="KW-1185">Reference proteome</keyword>
<dbReference type="InterPro" id="IPR003428">
    <property type="entry name" value="MAM33"/>
</dbReference>
<dbReference type="EMBL" id="ML003487">
    <property type="protein sequence ID" value="RKP33891.1"/>
    <property type="molecule type" value="Genomic_DNA"/>
</dbReference>
<organism evidence="2 3">
    <name type="scientific">Dimargaris cristalligena</name>
    <dbReference type="NCBI Taxonomy" id="215637"/>
    <lineage>
        <taxon>Eukaryota</taxon>
        <taxon>Fungi</taxon>
        <taxon>Fungi incertae sedis</taxon>
        <taxon>Zoopagomycota</taxon>
        <taxon>Kickxellomycotina</taxon>
        <taxon>Dimargaritomycetes</taxon>
        <taxon>Dimargaritales</taxon>
        <taxon>Dimargaritaceae</taxon>
        <taxon>Dimargaris</taxon>
    </lineage>
</organism>
<name>A0A4P9ZMS4_9FUNG</name>
<dbReference type="AlphaFoldDB" id="A0A4P9ZMS4"/>
<gene>
    <name evidence="2" type="ORF">BJ085DRAFT_4391</name>
</gene>
<feature type="non-terminal residue" evidence="2">
    <location>
        <position position="242"/>
    </location>
</feature>
<evidence type="ECO:0000256" key="1">
    <source>
        <dbReference type="SAM" id="MobiDB-lite"/>
    </source>
</evidence>
<dbReference type="PANTHER" id="PTHR10826">
    <property type="entry name" value="COMPLEMENT COMPONENT 1"/>
    <property type="match status" value="1"/>
</dbReference>
<dbReference type="Pfam" id="PF02330">
    <property type="entry name" value="MAM33"/>
    <property type="match status" value="1"/>
</dbReference>
<feature type="compositionally biased region" description="Acidic residues" evidence="1">
    <location>
        <begin position="100"/>
        <end position="118"/>
    </location>
</feature>
<protein>
    <submittedName>
        <fullName evidence="2">Mitochondrial glyco protein</fullName>
    </submittedName>
</protein>